<dbReference type="Proteomes" id="UP000015101">
    <property type="component" value="Unassembled WGS sequence"/>
</dbReference>
<dbReference type="AlphaFoldDB" id="T1FX20"/>
<dbReference type="OrthoDB" id="10252009at2759"/>
<dbReference type="InterPro" id="IPR000387">
    <property type="entry name" value="Tyr_Pase_dom"/>
</dbReference>
<feature type="domain" description="Tyrosine-protein phosphatase" evidence="1">
    <location>
        <begin position="63"/>
        <end position="201"/>
    </location>
</feature>
<evidence type="ECO:0000313" key="5">
    <source>
        <dbReference type="Proteomes" id="UP000015101"/>
    </source>
</evidence>
<reference evidence="3 5" key="2">
    <citation type="journal article" date="2013" name="Nature">
        <title>Insights into bilaterian evolution from three spiralian genomes.</title>
        <authorList>
            <person name="Simakov O."/>
            <person name="Marletaz F."/>
            <person name="Cho S.J."/>
            <person name="Edsinger-Gonzales E."/>
            <person name="Havlak P."/>
            <person name="Hellsten U."/>
            <person name="Kuo D.H."/>
            <person name="Larsson T."/>
            <person name="Lv J."/>
            <person name="Arendt D."/>
            <person name="Savage R."/>
            <person name="Osoegawa K."/>
            <person name="de Jong P."/>
            <person name="Grimwood J."/>
            <person name="Chapman J.A."/>
            <person name="Shapiro H."/>
            <person name="Aerts A."/>
            <person name="Otillar R.P."/>
            <person name="Terry A.Y."/>
            <person name="Boore J.L."/>
            <person name="Grigoriev I.V."/>
            <person name="Lindberg D.R."/>
            <person name="Seaver E.C."/>
            <person name="Weisblat D.A."/>
            <person name="Putnam N.H."/>
            <person name="Rokhsar D.S."/>
        </authorList>
    </citation>
    <scope>NUCLEOTIDE SEQUENCE</scope>
</reference>
<dbReference type="PANTHER" id="PTHR46377:SF1">
    <property type="entry name" value="DUAL SPECIFICITY PROTEIN PHOSPHATASE 19"/>
    <property type="match status" value="1"/>
</dbReference>
<evidence type="ECO:0000259" key="1">
    <source>
        <dbReference type="PROSITE" id="PS50054"/>
    </source>
</evidence>
<dbReference type="eggNOG" id="KOG1716">
    <property type="taxonomic scope" value="Eukaryota"/>
</dbReference>
<sequence length="201" mass="22791">MSLLQQLSEFKKSSLRKCSTQVTTVGGLQYVEFRDAKDCPDGETQVIGKTEYPYVLDLNPDLQVGKIRSNLFLGSADVCGDLQMLIHLGITHILNVSTECMAYYPENFVYSHVSMLDIPEENLLKKLEKCQVFYSEVKRVCGTLFVHCMAGLSRAPAVVIFLIMVDDKLTFEDAYTQVKQQRPTVKLNSGFEIQLKHWNIV</sequence>
<evidence type="ECO:0008006" key="6">
    <source>
        <dbReference type="Google" id="ProtNLM"/>
    </source>
</evidence>
<accession>T1FX20</accession>
<dbReference type="EMBL" id="KB095811">
    <property type="protein sequence ID" value="ESO12447.1"/>
    <property type="molecule type" value="Genomic_DNA"/>
</dbReference>
<dbReference type="FunCoup" id="T1FX20">
    <property type="interactions" value="323"/>
</dbReference>
<dbReference type="SUPFAM" id="SSF52799">
    <property type="entry name" value="(Phosphotyrosine protein) phosphatases II"/>
    <property type="match status" value="1"/>
</dbReference>
<dbReference type="Gene3D" id="3.90.190.10">
    <property type="entry name" value="Protein tyrosine phosphatase superfamily"/>
    <property type="match status" value="1"/>
</dbReference>
<dbReference type="PROSITE" id="PS50054">
    <property type="entry name" value="TYR_PHOSPHATASE_DUAL"/>
    <property type="match status" value="1"/>
</dbReference>
<dbReference type="PROSITE" id="PS50056">
    <property type="entry name" value="TYR_PHOSPHATASE_2"/>
    <property type="match status" value="1"/>
</dbReference>
<dbReference type="GO" id="GO:0046328">
    <property type="term" value="P:regulation of JNK cascade"/>
    <property type="evidence" value="ECO:0000318"/>
    <property type="project" value="GO_Central"/>
</dbReference>
<dbReference type="SMART" id="SM00195">
    <property type="entry name" value="DSPc"/>
    <property type="match status" value="1"/>
</dbReference>
<dbReference type="OMA" id="EHEITHI"/>
<evidence type="ECO:0000313" key="4">
    <source>
        <dbReference type="EnsemblMetazoa" id="HelroP62538"/>
    </source>
</evidence>
<dbReference type="EnsemblMetazoa" id="HelroT62538">
    <property type="protein sequence ID" value="HelroP62538"/>
    <property type="gene ID" value="HelroG62538"/>
</dbReference>
<protein>
    <recommendedName>
        <fullName evidence="6">Protein-serine/threonine phosphatase</fullName>
    </recommendedName>
</protein>
<dbReference type="Pfam" id="PF00782">
    <property type="entry name" value="DSPc"/>
    <property type="match status" value="1"/>
</dbReference>
<gene>
    <name evidence="4" type="primary">20213368</name>
    <name evidence="3" type="ORF">HELRODRAFT_62538</name>
</gene>
<dbReference type="KEGG" id="hro:HELRODRAFT_62538"/>
<dbReference type="EMBL" id="AMQM01000171">
    <property type="status" value="NOT_ANNOTATED_CDS"/>
    <property type="molecule type" value="Genomic_DNA"/>
</dbReference>
<evidence type="ECO:0000259" key="2">
    <source>
        <dbReference type="PROSITE" id="PS50056"/>
    </source>
</evidence>
<dbReference type="PANTHER" id="PTHR46377">
    <property type="entry name" value="DUAL SPECIFICITY PROTEIN PHOSPHATASE 19"/>
    <property type="match status" value="1"/>
</dbReference>
<name>T1FX20_HELRO</name>
<proteinExistence type="predicted"/>
<dbReference type="GO" id="GO:0008579">
    <property type="term" value="F:JUN kinase phosphatase activity"/>
    <property type="evidence" value="ECO:0000318"/>
    <property type="project" value="GO_Central"/>
</dbReference>
<dbReference type="CTD" id="20213368"/>
<reference evidence="4" key="3">
    <citation type="submission" date="2015-06" db="UniProtKB">
        <authorList>
            <consortium name="EnsemblMetazoa"/>
        </authorList>
    </citation>
    <scope>IDENTIFICATION</scope>
</reference>
<dbReference type="STRING" id="6412.T1FX20"/>
<dbReference type="RefSeq" id="XP_009009167.1">
    <property type="nucleotide sequence ID" value="XM_009010919.1"/>
</dbReference>
<dbReference type="HOGENOM" id="CLU_027074_10_0_1"/>
<keyword evidence="5" id="KW-1185">Reference proteome</keyword>
<organism evidence="4 5">
    <name type="scientific">Helobdella robusta</name>
    <name type="common">Californian leech</name>
    <dbReference type="NCBI Taxonomy" id="6412"/>
    <lineage>
        <taxon>Eukaryota</taxon>
        <taxon>Metazoa</taxon>
        <taxon>Spiralia</taxon>
        <taxon>Lophotrochozoa</taxon>
        <taxon>Annelida</taxon>
        <taxon>Clitellata</taxon>
        <taxon>Hirudinea</taxon>
        <taxon>Rhynchobdellida</taxon>
        <taxon>Glossiphoniidae</taxon>
        <taxon>Helobdella</taxon>
    </lineage>
</organism>
<dbReference type="InterPro" id="IPR020422">
    <property type="entry name" value="TYR_PHOSPHATASE_DUAL_dom"/>
</dbReference>
<feature type="domain" description="Tyrosine specific protein phosphatases" evidence="2">
    <location>
        <begin position="121"/>
        <end position="183"/>
    </location>
</feature>
<dbReference type="InParanoid" id="T1FX20"/>
<dbReference type="InterPro" id="IPR000340">
    <property type="entry name" value="Dual-sp_phosphatase_cat-dom"/>
</dbReference>
<dbReference type="GO" id="GO:0005737">
    <property type="term" value="C:cytoplasm"/>
    <property type="evidence" value="ECO:0000318"/>
    <property type="project" value="GO_Central"/>
</dbReference>
<dbReference type="GeneID" id="20213368"/>
<reference evidence="5" key="1">
    <citation type="submission" date="2012-12" db="EMBL/GenBank/DDBJ databases">
        <authorList>
            <person name="Hellsten U."/>
            <person name="Grimwood J."/>
            <person name="Chapman J.A."/>
            <person name="Shapiro H."/>
            <person name="Aerts A."/>
            <person name="Otillar R.P."/>
            <person name="Terry A.Y."/>
            <person name="Boore J.L."/>
            <person name="Simakov O."/>
            <person name="Marletaz F."/>
            <person name="Cho S.-J."/>
            <person name="Edsinger-Gonzales E."/>
            <person name="Havlak P."/>
            <person name="Kuo D.-H."/>
            <person name="Larsson T."/>
            <person name="Lv J."/>
            <person name="Arendt D."/>
            <person name="Savage R."/>
            <person name="Osoegawa K."/>
            <person name="de Jong P."/>
            <person name="Lindberg D.R."/>
            <person name="Seaver E.C."/>
            <person name="Weisblat D.A."/>
            <person name="Putnam N.H."/>
            <person name="Grigoriev I.V."/>
            <person name="Rokhsar D.S."/>
        </authorList>
    </citation>
    <scope>NUCLEOTIDE SEQUENCE</scope>
</reference>
<evidence type="ECO:0000313" key="3">
    <source>
        <dbReference type="EMBL" id="ESO12447.1"/>
    </source>
</evidence>
<dbReference type="InterPro" id="IPR029021">
    <property type="entry name" value="Prot-tyrosine_phosphatase-like"/>
</dbReference>